<dbReference type="EMBL" id="WOCE01000007">
    <property type="protein sequence ID" value="KAE9611091.1"/>
    <property type="molecule type" value="Genomic_DNA"/>
</dbReference>
<organism evidence="2 3">
    <name type="scientific">Lupinus albus</name>
    <name type="common">White lupine</name>
    <name type="synonym">Lupinus termis</name>
    <dbReference type="NCBI Taxonomy" id="3870"/>
    <lineage>
        <taxon>Eukaryota</taxon>
        <taxon>Viridiplantae</taxon>
        <taxon>Streptophyta</taxon>
        <taxon>Embryophyta</taxon>
        <taxon>Tracheophyta</taxon>
        <taxon>Spermatophyta</taxon>
        <taxon>Magnoliopsida</taxon>
        <taxon>eudicotyledons</taxon>
        <taxon>Gunneridae</taxon>
        <taxon>Pentapetalae</taxon>
        <taxon>rosids</taxon>
        <taxon>fabids</taxon>
        <taxon>Fabales</taxon>
        <taxon>Fabaceae</taxon>
        <taxon>Papilionoideae</taxon>
        <taxon>50 kb inversion clade</taxon>
        <taxon>genistoids sensu lato</taxon>
        <taxon>core genistoids</taxon>
        <taxon>Genisteae</taxon>
        <taxon>Lupinus</taxon>
    </lineage>
</organism>
<keyword evidence="3" id="KW-1185">Reference proteome</keyword>
<keyword evidence="1" id="KW-0472">Membrane</keyword>
<dbReference type="PROSITE" id="PS51257">
    <property type="entry name" value="PROKAR_LIPOPROTEIN"/>
    <property type="match status" value="1"/>
</dbReference>
<accession>A0A6A4QB75</accession>
<sequence length="73" mass="8544">MFHNKDGDNLCPLNFILLLSCGDTLFHMVFVLFTFLCKNAEFSSNASCPIHYKLWKTILNNISHLICYQRQFI</sequence>
<name>A0A6A4QB75_LUPAL</name>
<evidence type="ECO:0000256" key="1">
    <source>
        <dbReference type="SAM" id="Phobius"/>
    </source>
</evidence>
<dbReference type="AlphaFoldDB" id="A0A6A4QB75"/>
<evidence type="ECO:0000313" key="3">
    <source>
        <dbReference type="Proteomes" id="UP000447434"/>
    </source>
</evidence>
<keyword evidence="1" id="KW-1133">Transmembrane helix</keyword>
<evidence type="ECO:0000313" key="2">
    <source>
        <dbReference type="EMBL" id="KAE9611091.1"/>
    </source>
</evidence>
<feature type="transmembrane region" description="Helical" evidence="1">
    <location>
        <begin position="15"/>
        <end position="37"/>
    </location>
</feature>
<dbReference type="Proteomes" id="UP000447434">
    <property type="component" value="Chromosome 7"/>
</dbReference>
<protein>
    <submittedName>
        <fullName evidence="2">Uncharacterized protein</fullName>
    </submittedName>
</protein>
<comment type="caution">
    <text evidence="2">The sequence shown here is derived from an EMBL/GenBank/DDBJ whole genome shotgun (WGS) entry which is preliminary data.</text>
</comment>
<gene>
    <name evidence="2" type="ORF">Lalb_Chr07g0194021</name>
</gene>
<proteinExistence type="predicted"/>
<keyword evidence="1" id="KW-0812">Transmembrane</keyword>
<reference evidence="3" key="1">
    <citation type="journal article" date="2020" name="Nat. Commun.">
        <title>Genome sequence of the cluster root forming white lupin.</title>
        <authorList>
            <person name="Hufnagel B."/>
            <person name="Marques A."/>
            <person name="Soriano A."/>
            <person name="Marques L."/>
            <person name="Divol F."/>
            <person name="Doumas P."/>
            <person name="Sallet E."/>
            <person name="Mancinotti D."/>
            <person name="Carrere S."/>
            <person name="Marande W."/>
            <person name="Arribat S."/>
            <person name="Keller J."/>
            <person name="Huneau C."/>
            <person name="Blein T."/>
            <person name="Aime D."/>
            <person name="Laguerre M."/>
            <person name="Taylor J."/>
            <person name="Schubert V."/>
            <person name="Nelson M."/>
            <person name="Geu-Flores F."/>
            <person name="Crespi M."/>
            <person name="Gallardo-Guerrero K."/>
            <person name="Delaux P.-M."/>
            <person name="Salse J."/>
            <person name="Berges H."/>
            <person name="Guyot R."/>
            <person name="Gouzy J."/>
            <person name="Peret B."/>
        </authorList>
    </citation>
    <scope>NUCLEOTIDE SEQUENCE [LARGE SCALE GENOMIC DNA]</scope>
    <source>
        <strain evidence="3">cv. Amiga</strain>
    </source>
</reference>